<dbReference type="Proteomes" id="UP000681720">
    <property type="component" value="Unassembled WGS sequence"/>
</dbReference>
<name>A0A8S3H855_9BILA</name>
<proteinExistence type="predicted"/>
<evidence type="ECO:0000313" key="3">
    <source>
        <dbReference type="Proteomes" id="UP000681720"/>
    </source>
</evidence>
<evidence type="ECO:0000313" key="2">
    <source>
        <dbReference type="EMBL" id="CAF5179179.1"/>
    </source>
</evidence>
<protein>
    <submittedName>
        <fullName evidence="2">Uncharacterized protein</fullName>
    </submittedName>
</protein>
<dbReference type="AlphaFoldDB" id="A0A8S3H855"/>
<dbReference type="EMBL" id="CAJOBJ010328645">
    <property type="protein sequence ID" value="CAF5179179.1"/>
    <property type="molecule type" value="Genomic_DNA"/>
</dbReference>
<feature type="transmembrane region" description="Helical" evidence="1">
    <location>
        <begin position="224"/>
        <end position="244"/>
    </location>
</feature>
<feature type="transmembrane region" description="Helical" evidence="1">
    <location>
        <begin position="250"/>
        <end position="269"/>
    </location>
</feature>
<keyword evidence="1" id="KW-1133">Transmembrane helix</keyword>
<comment type="caution">
    <text evidence="2">The sequence shown here is derived from an EMBL/GenBank/DDBJ whole genome shotgun (WGS) entry which is preliminary data.</text>
</comment>
<accession>A0A8S3H855</accession>
<gene>
    <name evidence="2" type="ORF">GIL414_LOCUS68723</name>
</gene>
<evidence type="ECO:0000256" key="1">
    <source>
        <dbReference type="SAM" id="Phobius"/>
    </source>
</evidence>
<keyword evidence="1" id="KW-0812">Transmembrane</keyword>
<sequence>HSIQLEKDFSHFLKTVCQNHDEAIMFFAEHIGFVIPRLKDLLIHVSIASKADVEFHMNNRPLRYFGEVQTEIYLEQFSIWLSILFECGQQDIGTSSLLVIHAYEIVEHLLANIDECLLAKYLNHALGKVIIWLIQEKSRNSQLPFRIRRIRLLKTIWQHLKMTLEKSTFDNEEDALQRIFNVYFLITSVCQAYIGCQVRQIKLGSTEENDFYLSWLTIDEISSIYGYLISALVYLVNSVIVGLFSIAYEYVLATIVATSIYISGMYFYAEE</sequence>
<feature type="non-terminal residue" evidence="2">
    <location>
        <position position="1"/>
    </location>
</feature>
<keyword evidence="1" id="KW-0472">Membrane</keyword>
<organism evidence="2 3">
    <name type="scientific">Rotaria magnacalcarata</name>
    <dbReference type="NCBI Taxonomy" id="392030"/>
    <lineage>
        <taxon>Eukaryota</taxon>
        <taxon>Metazoa</taxon>
        <taxon>Spiralia</taxon>
        <taxon>Gnathifera</taxon>
        <taxon>Rotifera</taxon>
        <taxon>Eurotatoria</taxon>
        <taxon>Bdelloidea</taxon>
        <taxon>Philodinida</taxon>
        <taxon>Philodinidae</taxon>
        <taxon>Rotaria</taxon>
    </lineage>
</organism>
<reference evidence="2" key="1">
    <citation type="submission" date="2021-02" db="EMBL/GenBank/DDBJ databases">
        <authorList>
            <person name="Nowell W R."/>
        </authorList>
    </citation>
    <scope>NUCLEOTIDE SEQUENCE</scope>
</reference>